<protein>
    <submittedName>
        <fullName evidence="2">Uncharacterized protein</fullName>
    </submittedName>
</protein>
<dbReference type="EMBL" id="MPUH01000566">
    <property type="protein sequence ID" value="OMJ77600.1"/>
    <property type="molecule type" value="Genomic_DNA"/>
</dbReference>
<proteinExistence type="predicted"/>
<feature type="region of interest" description="Disordered" evidence="1">
    <location>
        <begin position="88"/>
        <end position="108"/>
    </location>
</feature>
<organism evidence="2 3">
    <name type="scientific">Stentor coeruleus</name>
    <dbReference type="NCBI Taxonomy" id="5963"/>
    <lineage>
        <taxon>Eukaryota</taxon>
        <taxon>Sar</taxon>
        <taxon>Alveolata</taxon>
        <taxon>Ciliophora</taxon>
        <taxon>Postciliodesmatophora</taxon>
        <taxon>Heterotrichea</taxon>
        <taxon>Heterotrichida</taxon>
        <taxon>Stentoridae</taxon>
        <taxon>Stentor</taxon>
    </lineage>
</organism>
<evidence type="ECO:0000313" key="3">
    <source>
        <dbReference type="Proteomes" id="UP000187209"/>
    </source>
</evidence>
<accession>A0A1R2BLK7</accession>
<comment type="caution">
    <text evidence="2">The sequence shown here is derived from an EMBL/GenBank/DDBJ whole genome shotgun (WGS) entry which is preliminary data.</text>
</comment>
<sequence>MATKSTTKIQWIPENFVFGTFGSKNKKSRSVGHRVDFYNQNYKKHEKPNELTPPWVSALRNGPQNFIPQTSGFAEYAQAKLKNCALPALDKSRSPTSTGTGRHKFLRKQQNLLEQNILNSIK</sequence>
<dbReference type="AlphaFoldDB" id="A0A1R2BLK7"/>
<evidence type="ECO:0000256" key="1">
    <source>
        <dbReference type="SAM" id="MobiDB-lite"/>
    </source>
</evidence>
<gene>
    <name evidence="2" type="ORF">SteCoe_22769</name>
</gene>
<keyword evidence="3" id="KW-1185">Reference proteome</keyword>
<reference evidence="2 3" key="1">
    <citation type="submission" date="2016-11" db="EMBL/GenBank/DDBJ databases">
        <title>The macronuclear genome of Stentor coeruleus: a giant cell with tiny introns.</title>
        <authorList>
            <person name="Slabodnick M."/>
            <person name="Ruby J.G."/>
            <person name="Reiff S.B."/>
            <person name="Swart E.C."/>
            <person name="Gosai S."/>
            <person name="Prabakaran S."/>
            <person name="Witkowska E."/>
            <person name="Larue G.E."/>
            <person name="Fisher S."/>
            <person name="Freeman R.M."/>
            <person name="Gunawardena J."/>
            <person name="Chu W."/>
            <person name="Stover N.A."/>
            <person name="Gregory B.D."/>
            <person name="Nowacki M."/>
            <person name="Derisi J."/>
            <person name="Roy S.W."/>
            <person name="Marshall W.F."/>
            <person name="Sood P."/>
        </authorList>
    </citation>
    <scope>NUCLEOTIDE SEQUENCE [LARGE SCALE GENOMIC DNA]</scope>
    <source>
        <strain evidence="2">WM001</strain>
    </source>
</reference>
<dbReference type="Proteomes" id="UP000187209">
    <property type="component" value="Unassembled WGS sequence"/>
</dbReference>
<evidence type="ECO:0000313" key="2">
    <source>
        <dbReference type="EMBL" id="OMJ77600.1"/>
    </source>
</evidence>
<name>A0A1R2BLK7_9CILI</name>